<dbReference type="EMBL" id="CP000884">
    <property type="protein sequence ID" value="ABX36542.1"/>
    <property type="molecule type" value="Genomic_DNA"/>
</dbReference>
<evidence type="ECO:0000256" key="4">
    <source>
        <dbReference type="SAM" id="MobiDB-lite"/>
    </source>
</evidence>
<evidence type="ECO:0000259" key="5">
    <source>
        <dbReference type="Pfam" id="PF03328"/>
    </source>
</evidence>
<dbReference type="PANTHER" id="PTHR30502">
    <property type="entry name" value="2-KETO-3-DEOXY-L-RHAMNONATE ALDOLASE"/>
    <property type="match status" value="1"/>
</dbReference>
<gene>
    <name evidence="6" type="ordered locus">Daci_3911</name>
</gene>
<protein>
    <submittedName>
        <fullName evidence="6">2-dehydro-3-deoxyglucarate aldolase</fullName>
        <ecNumber evidence="6">4.1.2.20</ecNumber>
    </submittedName>
</protein>
<dbReference type="GO" id="GO:0005737">
    <property type="term" value="C:cytoplasm"/>
    <property type="evidence" value="ECO:0007669"/>
    <property type="project" value="UniProtKB-ARBA"/>
</dbReference>
<reference evidence="7" key="2">
    <citation type="submission" date="2007-11" db="EMBL/GenBank/DDBJ databases">
        <title>Complete sequence of Delftia acidovorans DSM 14801 / SPH-1.</title>
        <authorList>
            <person name="Copeland A."/>
            <person name="Lucas S."/>
            <person name="Lapidus A."/>
            <person name="Barry K."/>
            <person name="Glavina del Rio T."/>
            <person name="Dalin E."/>
            <person name="Tice H."/>
            <person name="Pitluck S."/>
            <person name="Lowry S."/>
            <person name="Clum A."/>
            <person name="Schmutz J."/>
            <person name="Larimer F."/>
            <person name="Land M."/>
            <person name="Hauser L."/>
            <person name="Kyrpides N."/>
            <person name="Kim E."/>
            <person name="Schleheck D."/>
            <person name="Richardson P."/>
        </authorList>
    </citation>
    <scope>NUCLEOTIDE SEQUENCE [LARGE SCALE GENOMIC DNA]</scope>
    <source>
        <strain evidence="7">DSM 14801 / SPH-1</strain>
    </source>
</reference>
<dbReference type="FunFam" id="3.20.20.60:FF:000004">
    <property type="entry name" value="5-keto-4-deoxy-D-glucarate aldolase"/>
    <property type="match status" value="1"/>
</dbReference>
<dbReference type="InterPro" id="IPR015813">
    <property type="entry name" value="Pyrv/PenolPyrv_kinase-like_dom"/>
</dbReference>
<dbReference type="Proteomes" id="UP000000784">
    <property type="component" value="Chromosome"/>
</dbReference>
<evidence type="ECO:0000313" key="6">
    <source>
        <dbReference type="EMBL" id="ABX36542.1"/>
    </source>
</evidence>
<dbReference type="SUPFAM" id="SSF51621">
    <property type="entry name" value="Phosphoenolpyruvate/pyruvate domain"/>
    <property type="match status" value="1"/>
</dbReference>
<name>A9BWL5_DELAS</name>
<dbReference type="eggNOG" id="COG3836">
    <property type="taxonomic scope" value="Bacteria"/>
</dbReference>
<dbReference type="PANTHER" id="PTHR30502:SF0">
    <property type="entry name" value="PHOSPHOENOLPYRUVATE CARBOXYLASE FAMILY PROTEIN"/>
    <property type="match status" value="1"/>
</dbReference>
<dbReference type="InterPro" id="IPR040442">
    <property type="entry name" value="Pyrv_kinase-like_dom_sf"/>
</dbReference>
<dbReference type="Pfam" id="PF03328">
    <property type="entry name" value="HpcH_HpaI"/>
    <property type="match status" value="1"/>
</dbReference>
<keyword evidence="3 6" id="KW-0456">Lyase</keyword>
<feature type="domain" description="HpcH/HpaI aldolase/citrate lyase" evidence="5">
    <location>
        <begin position="27"/>
        <end position="258"/>
    </location>
</feature>
<accession>A9BWL5</accession>
<feature type="region of interest" description="Disordered" evidence="4">
    <location>
        <begin position="272"/>
        <end position="293"/>
    </location>
</feature>
<dbReference type="AlphaFoldDB" id="A9BWL5"/>
<reference evidence="6 7" key="1">
    <citation type="journal article" date="2004" name="Appl. Environ. Microbiol.">
        <title>Mineralization of individual congeners of linear alkylbenzenesulfonate by defined pairs of heterotrophic bacteria.</title>
        <authorList>
            <person name="Schleheck D."/>
            <person name="Knepper T.P."/>
            <person name="Fischer K."/>
            <person name="Cook A.M."/>
        </authorList>
    </citation>
    <scope>NUCLEOTIDE SEQUENCE [LARGE SCALE GENOMIC DNA]</scope>
    <source>
        <strain evidence="7">DSM 14801 / SPH-1</strain>
    </source>
</reference>
<dbReference type="STRING" id="398578.Daci_3911"/>
<comment type="similarity">
    <text evidence="1">Belongs to the HpcH/HpaI aldolase family.</text>
</comment>
<evidence type="ECO:0000256" key="2">
    <source>
        <dbReference type="ARBA" id="ARBA00022723"/>
    </source>
</evidence>
<dbReference type="HOGENOM" id="CLU_059964_1_0_4"/>
<evidence type="ECO:0000256" key="1">
    <source>
        <dbReference type="ARBA" id="ARBA00005568"/>
    </source>
</evidence>
<sequence>MNSFRRAPMSMLPANTFKRALREARPQIGLWSTIPSPFVCEMIGGAGYDWVLLDTEHTPTDVPLMLGQLQAVAAALPAPGALPVHAVVRPACNDAVLIKRYLDLGAQSLLLPFVQNAQQARDAVRAMRYAPQGMRGMGGSTRAANFGRTADYVARAADELCLLVQVETAEALEQIEAIAAVDGVDGIFIGPADLSASLGYPGQARHPVVNRAIDQAIARIRACGKAPGILMVDEARARECLELGAQFVAVALDTLLLRDGLDAAAARFRKGPLAANPPGPASTAGSYRGAPQP</sequence>
<evidence type="ECO:0000313" key="7">
    <source>
        <dbReference type="Proteomes" id="UP000000784"/>
    </source>
</evidence>
<proteinExistence type="inferred from homology"/>
<dbReference type="InterPro" id="IPR005000">
    <property type="entry name" value="Aldolase/citrate-lyase_domain"/>
</dbReference>
<organism evidence="6 7">
    <name type="scientific">Delftia acidovorans (strain DSM 14801 / SPH-1)</name>
    <dbReference type="NCBI Taxonomy" id="398578"/>
    <lineage>
        <taxon>Bacteria</taxon>
        <taxon>Pseudomonadati</taxon>
        <taxon>Pseudomonadota</taxon>
        <taxon>Betaproteobacteria</taxon>
        <taxon>Burkholderiales</taxon>
        <taxon>Comamonadaceae</taxon>
        <taxon>Delftia</taxon>
    </lineage>
</organism>
<keyword evidence="2" id="KW-0479">Metal-binding</keyword>
<dbReference type="GO" id="GO:0008672">
    <property type="term" value="F:2-dehydro-3-deoxyglucarate aldolase activity"/>
    <property type="evidence" value="ECO:0007669"/>
    <property type="project" value="UniProtKB-EC"/>
</dbReference>
<dbReference type="InterPro" id="IPR050251">
    <property type="entry name" value="HpcH-HpaI_aldolase"/>
</dbReference>
<dbReference type="Gene3D" id="3.20.20.60">
    <property type="entry name" value="Phosphoenolpyruvate-binding domains"/>
    <property type="match status" value="1"/>
</dbReference>
<dbReference type="EC" id="4.1.2.20" evidence="6"/>
<dbReference type="KEGG" id="dac:Daci_3911"/>
<keyword evidence="7" id="KW-1185">Reference proteome</keyword>
<evidence type="ECO:0000256" key="3">
    <source>
        <dbReference type="ARBA" id="ARBA00023239"/>
    </source>
</evidence>
<dbReference type="GO" id="GO:0046872">
    <property type="term" value="F:metal ion binding"/>
    <property type="evidence" value="ECO:0007669"/>
    <property type="project" value="UniProtKB-KW"/>
</dbReference>